<evidence type="ECO:0000313" key="2">
    <source>
        <dbReference type="Proteomes" id="UP001150942"/>
    </source>
</evidence>
<sequence length="151" mass="16537">MAIVAHIESTGRYIMTYEYCGPQNCRVYYKVAESPLVFGDVEGIPLVSNDTAAVAPVGSPYVIWTPHPDRDDGSGLIIMNGASREEVFVNEDSALEDGWKMVDVGQWASYSRELRIVEVAGERRLLLANGGNMVSDSECNWVIVGVIPIPT</sequence>
<dbReference type="EMBL" id="JAPQKQ010000002">
    <property type="protein sequence ID" value="KAJ5209114.1"/>
    <property type="molecule type" value="Genomic_DNA"/>
</dbReference>
<gene>
    <name evidence="1" type="ORF">N7449_003493</name>
</gene>
<dbReference type="OrthoDB" id="2130735at2759"/>
<evidence type="ECO:0000313" key="1">
    <source>
        <dbReference type="EMBL" id="KAJ5209114.1"/>
    </source>
</evidence>
<reference evidence="1" key="2">
    <citation type="journal article" date="2023" name="IMA Fungus">
        <title>Comparative genomic study of the Penicillium genus elucidates a diverse pangenome and 15 lateral gene transfer events.</title>
        <authorList>
            <person name="Petersen C."/>
            <person name="Sorensen T."/>
            <person name="Nielsen M.R."/>
            <person name="Sondergaard T.E."/>
            <person name="Sorensen J.L."/>
            <person name="Fitzpatrick D.A."/>
            <person name="Frisvad J.C."/>
            <person name="Nielsen K.L."/>
        </authorList>
    </citation>
    <scope>NUCLEOTIDE SEQUENCE</scope>
    <source>
        <strain evidence="1">IBT 20477</strain>
    </source>
</reference>
<proteinExistence type="predicted"/>
<dbReference type="PANTHER" id="PTHR38792">
    <property type="entry name" value="BNR/ASP-BOX REPEAT DOMAIN PROTEIN (AFU_ORTHOLOGUE AFUA_7G06430)-RELATED"/>
    <property type="match status" value="1"/>
</dbReference>
<protein>
    <submittedName>
        <fullName evidence="1">Uncharacterized protein</fullName>
    </submittedName>
</protein>
<dbReference type="AlphaFoldDB" id="A0A9W9MX05"/>
<dbReference type="PANTHER" id="PTHR38792:SF3">
    <property type="entry name" value="BNR_ASP-BOX REPEAT DOMAIN PROTEIN (AFU_ORTHOLOGUE AFUA_7G06430)-RELATED"/>
    <property type="match status" value="1"/>
</dbReference>
<name>A0A9W9MX05_9EURO</name>
<organism evidence="1 2">
    <name type="scientific">Penicillium cf. viridicatum</name>
    <dbReference type="NCBI Taxonomy" id="2972119"/>
    <lineage>
        <taxon>Eukaryota</taxon>
        <taxon>Fungi</taxon>
        <taxon>Dikarya</taxon>
        <taxon>Ascomycota</taxon>
        <taxon>Pezizomycotina</taxon>
        <taxon>Eurotiomycetes</taxon>
        <taxon>Eurotiomycetidae</taxon>
        <taxon>Eurotiales</taxon>
        <taxon>Aspergillaceae</taxon>
        <taxon>Penicillium</taxon>
    </lineage>
</organism>
<accession>A0A9W9MX05</accession>
<keyword evidence="2" id="KW-1185">Reference proteome</keyword>
<dbReference type="Gene3D" id="2.120.10.10">
    <property type="match status" value="1"/>
</dbReference>
<dbReference type="Proteomes" id="UP001150942">
    <property type="component" value="Unassembled WGS sequence"/>
</dbReference>
<comment type="caution">
    <text evidence="1">The sequence shown here is derived from an EMBL/GenBank/DDBJ whole genome shotgun (WGS) entry which is preliminary data.</text>
</comment>
<reference evidence="1" key="1">
    <citation type="submission" date="2022-11" db="EMBL/GenBank/DDBJ databases">
        <authorList>
            <person name="Petersen C."/>
        </authorList>
    </citation>
    <scope>NUCLEOTIDE SEQUENCE</scope>
    <source>
        <strain evidence="1">IBT 20477</strain>
    </source>
</reference>